<dbReference type="OrthoDB" id="5241249at2"/>
<reference evidence="5 6" key="1">
    <citation type="submission" date="2019-02" db="EMBL/GenBank/DDBJ databases">
        <title>Arcanobacterium bovis sp. nov., isolated from the milk of a cow with mastitis.</title>
        <authorList>
            <person name="Sammra O."/>
            <person name="Foster G."/>
            <person name="Hassan A."/>
            <person name="Alssahen M."/>
            <person name="Laemmler C."/>
            <person name="Borowiak M."/>
            <person name="Malorny B."/>
            <person name="Abdulmawjood A."/>
        </authorList>
    </citation>
    <scope>NUCLEOTIDE SEQUENCE [LARGE SCALE GENOMIC DNA]</scope>
    <source>
        <strain evidence="5 6">C605018/01/1</strain>
    </source>
</reference>
<dbReference type="Pfam" id="PF02518">
    <property type="entry name" value="HATPase_c"/>
    <property type="match status" value="1"/>
</dbReference>
<dbReference type="GO" id="GO:0016020">
    <property type="term" value="C:membrane"/>
    <property type="evidence" value="ECO:0007669"/>
    <property type="project" value="InterPro"/>
</dbReference>
<comment type="caution">
    <text evidence="5">The sequence shown here is derived from an EMBL/GenBank/DDBJ whole genome shotgun (WGS) entry which is preliminary data.</text>
</comment>
<dbReference type="Gene3D" id="1.20.5.1930">
    <property type="match status" value="1"/>
</dbReference>
<dbReference type="GO" id="GO:0046983">
    <property type="term" value="F:protein dimerization activity"/>
    <property type="evidence" value="ECO:0007669"/>
    <property type="project" value="InterPro"/>
</dbReference>
<evidence type="ECO:0000256" key="3">
    <source>
        <dbReference type="ARBA" id="ARBA00023012"/>
    </source>
</evidence>
<feature type="domain" description="GAF" evidence="4">
    <location>
        <begin position="186"/>
        <end position="329"/>
    </location>
</feature>
<evidence type="ECO:0000256" key="1">
    <source>
        <dbReference type="ARBA" id="ARBA00022679"/>
    </source>
</evidence>
<dbReference type="Proteomes" id="UP000293036">
    <property type="component" value="Unassembled WGS sequence"/>
</dbReference>
<dbReference type="InterPro" id="IPR011712">
    <property type="entry name" value="Sig_transdc_His_kin_sub3_dim/P"/>
</dbReference>
<dbReference type="SMART" id="SM00065">
    <property type="entry name" value="GAF"/>
    <property type="match status" value="2"/>
</dbReference>
<dbReference type="Gene3D" id="3.30.450.40">
    <property type="match status" value="2"/>
</dbReference>
<evidence type="ECO:0000259" key="4">
    <source>
        <dbReference type="SMART" id="SM00065"/>
    </source>
</evidence>
<name>A0A4Q9V1R9_9ACTO</name>
<protein>
    <submittedName>
        <fullName evidence="5">GAF domain-containing protein</fullName>
    </submittedName>
</protein>
<evidence type="ECO:0000313" key="6">
    <source>
        <dbReference type="Proteomes" id="UP000293036"/>
    </source>
</evidence>
<gene>
    <name evidence="5" type="ORF">EZJ44_04285</name>
</gene>
<dbReference type="InterPro" id="IPR029016">
    <property type="entry name" value="GAF-like_dom_sf"/>
</dbReference>
<keyword evidence="6" id="KW-1185">Reference proteome</keyword>
<dbReference type="PANTHER" id="PTHR24421">
    <property type="entry name" value="NITRATE/NITRITE SENSOR PROTEIN NARX-RELATED"/>
    <property type="match status" value="1"/>
</dbReference>
<dbReference type="PANTHER" id="PTHR24421:SF56">
    <property type="entry name" value="OXYGEN SENSOR HISTIDINE KINASE RESPONSE REGULATOR DOST"/>
    <property type="match status" value="1"/>
</dbReference>
<proteinExistence type="predicted"/>
<dbReference type="Pfam" id="PF13185">
    <property type="entry name" value="GAF_2"/>
    <property type="match status" value="1"/>
</dbReference>
<evidence type="ECO:0000256" key="2">
    <source>
        <dbReference type="ARBA" id="ARBA00022777"/>
    </source>
</evidence>
<dbReference type="InterPro" id="IPR050482">
    <property type="entry name" value="Sensor_HK_TwoCompSys"/>
</dbReference>
<sequence length="546" mass="59419">MTHCSISDVLLKALELTGKLDRRSALQYFVDTARELTGARYSALGVLDSHGETVEFFQSGFPDTLVGSIGQPPRGHGLFADIPAHGYLKINDLVQYLHLSGYPDGHPRMRNFLGVIVPVNEQIWGRLYLADKESGFTDEDGKNMELFAQAAAIAVKNSRLYAESQNRARWLASSQNIVSSLLEGSDEEEALQVIAEQMRIAAKADNALMILPSIQDTWVCEIVAGEGASDFLGVNFPRSGRAQTVIREQAGVVIDSMQRLSVVRVEQLRRFGAALYAPLVSKGIGLGVIILLRKPGQSEFDLHDLSMAENVAKQAAIALELADARHSKELAAELDERARISRDLHDLAIQQLFASGMHITAVKEDLGEKVDSPEISQALDNAIWAIDESVSQIRKIVQSLRDDSSPAALVDRLQHETSVALQSLGFAPSLLITWHGETIDEDFDVTRIDNAVGSDVSDDVVAVVREGLSNVARHAHASSVSVEVSVTADVIQVCVIDDGVGLAPSLSRRSGLSNLAARARRHHGDFEIGPDPETGKLKMCWQASLR</sequence>
<accession>A0A4Q9V1R9</accession>
<dbReference type="Pfam" id="PF01590">
    <property type="entry name" value="GAF"/>
    <property type="match status" value="1"/>
</dbReference>
<keyword evidence="3" id="KW-0902">Two-component regulatory system</keyword>
<dbReference type="RefSeq" id="WP_131280574.1">
    <property type="nucleotide sequence ID" value="NZ_JBHSLR010000009.1"/>
</dbReference>
<dbReference type="GO" id="GO:0000155">
    <property type="term" value="F:phosphorelay sensor kinase activity"/>
    <property type="evidence" value="ECO:0007669"/>
    <property type="project" value="InterPro"/>
</dbReference>
<dbReference type="EMBL" id="SJDT01000003">
    <property type="protein sequence ID" value="TBW22060.1"/>
    <property type="molecule type" value="Genomic_DNA"/>
</dbReference>
<dbReference type="InterPro" id="IPR003594">
    <property type="entry name" value="HATPase_dom"/>
</dbReference>
<feature type="domain" description="GAF" evidence="4">
    <location>
        <begin position="21"/>
        <end position="165"/>
    </location>
</feature>
<dbReference type="AlphaFoldDB" id="A0A4Q9V1R9"/>
<dbReference type="SUPFAM" id="SSF55781">
    <property type="entry name" value="GAF domain-like"/>
    <property type="match status" value="2"/>
</dbReference>
<dbReference type="Pfam" id="PF07730">
    <property type="entry name" value="HisKA_3"/>
    <property type="match status" value="1"/>
</dbReference>
<keyword evidence="2" id="KW-0418">Kinase</keyword>
<dbReference type="Gene3D" id="3.30.565.10">
    <property type="entry name" value="Histidine kinase-like ATPase, C-terminal domain"/>
    <property type="match status" value="1"/>
</dbReference>
<dbReference type="InterPro" id="IPR003018">
    <property type="entry name" value="GAF"/>
</dbReference>
<keyword evidence="1" id="KW-0808">Transferase</keyword>
<evidence type="ECO:0000313" key="5">
    <source>
        <dbReference type="EMBL" id="TBW22060.1"/>
    </source>
</evidence>
<dbReference type="SUPFAM" id="SSF55874">
    <property type="entry name" value="ATPase domain of HSP90 chaperone/DNA topoisomerase II/histidine kinase"/>
    <property type="match status" value="1"/>
</dbReference>
<organism evidence="5 6">
    <name type="scientific">Arcanobacterium bovis</name>
    <dbReference type="NCBI Taxonomy" id="2529275"/>
    <lineage>
        <taxon>Bacteria</taxon>
        <taxon>Bacillati</taxon>
        <taxon>Actinomycetota</taxon>
        <taxon>Actinomycetes</taxon>
        <taxon>Actinomycetales</taxon>
        <taxon>Actinomycetaceae</taxon>
        <taxon>Arcanobacterium</taxon>
    </lineage>
</organism>
<dbReference type="InterPro" id="IPR036890">
    <property type="entry name" value="HATPase_C_sf"/>
</dbReference>